<dbReference type="Gene3D" id="3.40.190.10">
    <property type="entry name" value="Periplasmic binding protein-like II"/>
    <property type="match status" value="1"/>
</dbReference>
<dbReference type="PANTHER" id="PTHR30290:SF65">
    <property type="entry name" value="MONOACYL PHOSPHATIDYLINOSITOL TETRAMANNOSIDE-BINDING PROTEIN LPQW-RELATED"/>
    <property type="match status" value="1"/>
</dbReference>
<feature type="domain" description="Solute-binding protein family 5" evidence="2">
    <location>
        <begin position="125"/>
        <end position="483"/>
    </location>
</feature>
<dbReference type="Pfam" id="PF00496">
    <property type="entry name" value="SBP_bac_5"/>
    <property type="match status" value="1"/>
</dbReference>
<dbReference type="InterPro" id="IPR039424">
    <property type="entry name" value="SBP_5"/>
</dbReference>
<dbReference type="EMBL" id="JADLRE010000001">
    <property type="protein sequence ID" value="MBF6223799.1"/>
    <property type="molecule type" value="Genomic_DNA"/>
</dbReference>
<dbReference type="PANTHER" id="PTHR30290">
    <property type="entry name" value="PERIPLASMIC BINDING COMPONENT OF ABC TRANSPORTER"/>
    <property type="match status" value="1"/>
</dbReference>
<reference evidence="3 4" key="1">
    <citation type="submission" date="2020-10" db="EMBL/GenBank/DDBJ databases">
        <title>Identification of Nocardia species via Next-generation sequencing and recognition of intraspecies genetic diversity.</title>
        <authorList>
            <person name="Li P."/>
            <person name="Li P."/>
            <person name="Lu B."/>
        </authorList>
    </citation>
    <scope>NUCLEOTIDE SEQUENCE [LARGE SCALE GENOMIC DNA]</scope>
    <source>
        <strain evidence="3 4">N-11</strain>
    </source>
</reference>
<feature type="signal peptide" evidence="1">
    <location>
        <begin position="1"/>
        <end position="33"/>
    </location>
</feature>
<keyword evidence="4" id="KW-1185">Reference proteome</keyword>
<accession>A0ABS0C5B0</accession>
<feature type="chain" id="PRO_5047288961" evidence="1">
    <location>
        <begin position="34"/>
        <end position="568"/>
    </location>
</feature>
<dbReference type="Gene3D" id="3.10.105.10">
    <property type="entry name" value="Dipeptide-binding Protein, Domain 3"/>
    <property type="match status" value="1"/>
</dbReference>
<dbReference type="SUPFAM" id="SSF53850">
    <property type="entry name" value="Periplasmic binding protein-like II"/>
    <property type="match status" value="1"/>
</dbReference>
<organism evidence="3 4">
    <name type="scientific">Nocardia abscessus</name>
    <dbReference type="NCBI Taxonomy" id="120957"/>
    <lineage>
        <taxon>Bacteria</taxon>
        <taxon>Bacillati</taxon>
        <taxon>Actinomycetota</taxon>
        <taxon>Actinomycetes</taxon>
        <taxon>Mycobacteriales</taxon>
        <taxon>Nocardiaceae</taxon>
        <taxon>Nocardia</taxon>
    </lineage>
</organism>
<evidence type="ECO:0000259" key="2">
    <source>
        <dbReference type="Pfam" id="PF00496"/>
    </source>
</evidence>
<dbReference type="InterPro" id="IPR000914">
    <property type="entry name" value="SBP_5_dom"/>
</dbReference>
<dbReference type="Gene3D" id="3.90.76.10">
    <property type="entry name" value="Dipeptide-binding Protein, Domain 1"/>
    <property type="match status" value="1"/>
</dbReference>
<dbReference type="Proteomes" id="UP000807309">
    <property type="component" value="Unassembled WGS sequence"/>
</dbReference>
<name>A0ABS0C5B0_9NOCA</name>
<evidence type="ECO:0000313" key="3">
    <source>
        <dbReference type="EMBL" id="MBF6223799.1"/>
    </source>
</evidence>
<dbReference type="CDD" id="cd08501">
    <property type="entry name" value="PBP2_Lpqw"/>
    <property type="match status" value="1"/>
</dbReference>
<protein>
    <submittedName>
        <fullName evidence="3">ABC transporter family substrate-binding protein</fullName>
    </submittedName>
</protein>
<proteinExistence type="predicted"/>
<evidence type="ECO:0000313" key="4">
    <source>
        <dbReference type="Proteomes" id="UP000807309"/>
    </source>
</evidence>
<dbReference type="RefSeq" id="WP_195031189.1">
    <property type="nucleotide sequence ID" value="NZ_JADLRE010000001.1"/>
</dbReference>
<comment type="caution">
    <text evidence="3">The sequence shown here is derived from an EMBL/GenBank/DDBJ whole genome shotgun (WGS) entry which is preliminary data.</text>
</comment>
<gene>
    <name evidence="3" type="ORF">IU470_01480</name>
</gene>
<sequence length="568" mass="62183">MRIRSTRGCTRRRSARWAVPVVALGLVVAGCGANDGESATGLSDALGTTSDINPKNRDEVREGGNLRLAVTSFPANWNTLSTDGNDGEIGDIERPLMPRAFDVDAAGNLTVDKDFFTDVALTGTNPQQVTYTINPQAVWSDGSPITWEDIAAQAHALSGRDKRFLIAITNGFEFVDKVERGVDDRQAVLTFNHPFGEWRGQFAGDTALFPKSVTADPESFNKGLVDRLGPSAGPFVVQSTDRSQGRIVLGRNPKWWGETPKLDTITYSVLDHAAWVGALQNNELDLIRLASIDEVKTVRNTDGLVIRRAPGNRWRHITFNGAPGSILADPRLRVAIAKAIDRQGIATATQNGLVENPKPLNNHIFLQGQDGYQDNSAPVAYDPDQAARELDALGWKLNGDVREKDGRKLEIRDVMYNDPLWIQIAQIIQQNLARIGVKLTIDTKPGAGYFTDVIIPGDFDAAQFIFSGDAFAMSDIRQIYYYDPNDLQGNYGRIGSPELNALIERTLTELDPKKAIELANEVDRKVFEEGHSLPLTQSDGSYGARADLANIGSPGLASYDYTKIGFVK</sequence>
<dbReference type="PROSITE" id="PS51257">
    <property type="entry name" value="PROKAR_LIPOPROTEIN"/>
    <property type="match status" value="1"/>
</dbReference>
<evidence type="ECO:0000256" key="1">
    <source>
        <dbReference type="SAM" id="SignalP"/>
    </source>
</evidence>
<keyword evidence="1" id="KW-0732">Signal</keyword>